<organism evidence="1 2">
    <name type="scientific">Mycena metata</name>
    <dbReference type="NCBI Taxonomy" id="1033252"/>
    <lineage>
        <taxon>Eukaryota</taxon>
        <taxon>Fungi</taxon>
        <taxon>Dikarya</taxon>
        <taxon>Basidiomycota</taxon>
        <taxon>Agaricomycotina</taxon>
        <taxon>Agaricomycetes</taxon>
        <taxon>Agaricomycetidae</taxon>
        <taxon>Agaricales</taxon>
        <taxon>Marasmiineae</taxon>
        <taxon>Mycenaceae</taxon>
        <taxon>Mycena</taxon>
    </lineage>
</organism>
<protein>
    <submittedName>
        <fullName evidence="1">Uncharacterized protein</fullName>
    </submittedName>
</protein>
<comment type="caution">
    <text evidence="1">The sequence shown here is derived from an EMBL/GenBank/DDBJ whole genome shotgun (WGS) entry which is preliminary data.</text>
</comment>
<reference evidence="1" key="1">
    <citation type="submission" date="2023-03" db="EMBL/GenBank/DDBJ databases">
        <title>Massive genome expansion in bonnet fungi (Mycena s.s.) driven by repeated elements and novel gene families across ecological guilds.</title>
        <authorList>
            <consortium name="Lawrence Berkeley National Laboratory"/>
            <person name="Harder C.B."/>
            <person name="Miyauchi S."/>
            <person name="Viragh M."/>
            <person name="Kuo A."/>
            <person name="Thoen E."/>
            <person name="Andreopoulos B."/>
            <person name="Lu D."/>
            <person name="Skrede I."/>
            <person name="Drula E."/>
            <person name="Henrissat B."/>
            <person name="Morin E."/>
            <person name="Kohler A."/>
            <person name="Barry K."/>
            <person name="LaButti K."/>
            <person name="Morin E."/>
            <person name="Salamov A."/>
            <person name="Lipzen A."/>
            <person name="Mereny Z."/>
            <person name="Hegedus B."/>
            <person name="Baldrian P."/>
            <person name="Stursova M."/>
            <person name="Weitz H."/>
            <person name="Taylor A."/>
            <person name="Grigoriev I.V."/>
            <person name="Nagy L.G."/>
            <person name="Martin F."/>
            <person name="Kauserud H."/>
        </authorList>
    </citation>
    <scope>NUCLEOTIDE SEQUENCE</scope>
    <source>
        <strain evidence="1">CBHHK182m</strain>
    </source>
</reference>
<dbReference type="EMBL" id="JARKIB010000155">
    <property type="protein sequence ID" value="KAJ7731086.1"/>
    <property type="molecule type" value="Genomic_DNA"/>
</dbReference>
<accession>A0AAD7HYK1</accession>
<gene>
    <name evidence="1" type="ORF">B0H16DRAFT_1893457</name>
</gene>
<evidence type="ECO:0000313" key="2">
    <source>
        <dbReference type="Proteomes" id="UP001215598"/>
    </source>
</evidence>
<sequence>MSSQFAVFWREINRLADPKPAPVSVTADELKPVFEKRLKPPEILPSQFDAVQHEINKVLAKFLPETTEDHTPEGFFSRKWTEEDMGRLKDHIRKHGMDSTPGEDQTSYAELLEIPNEDLLFLINKCVEKNDGPTIWFTSALIGILKRMKPSDDPESYRLIALESCILKALTMLIHWRIHDWAEYLGLIPPFDRATVVE</sequence>
<dbReference type="Proteomes" id="UP001215598">
    <property type="component" value="Unassembled WGS sequence"/>
</dbReference>
<proteinExistence type="predicted"/>
<dbReference type="AlphaFoldDB" id="A0AAD7HYK1"/>
<name>A0AAD7HYK1_9AGAR</name>
<keyword evidence="2" id="KW-1185">Reference proteome</keyword>
<evidence type="ECO:0000313" key="1">
    <source>
        <dbReference type="EMBL" id="KAJ7731086.1"/>
    </source>
</evidence>